<dbReference type="RefSeq" id="WP_073037600.1">
    <property type="nucleotide sequence ID" value="NZ_FQVB01000008.1"/>
</dbReference>
<feature type="domain" description="FAD-dependent oxidoreductase 2 FAD-binding" evidence="3">
    <location>
        <begin position="5"/>
        <end position="36"/>
    </location>
</feature>
<proteinExistence type="predicted"/>
<keyword evidence="1" id="KW-0285">Flavoprotein</keyword>
<dbReference type="InterPro" id="IPR028348">
    <property type="entry name" value="FAD-binding_protein"/>
</dbReference>
<dbReference type="Pfam" id="PF00890">
    <property type="entry name" value="FAD_binding_2"/>
    <property type="match status" value="1"/>
</dbReference>
<feature type="domain" description="FAD-dependent protein C-terminal" evidence="4">
    <location>
        <begin position="245"/>
        <end position="394"/>
    </location>
</feature>
<dbReference type="SUPFAM" id="SSF51905">
    <property type="entry name" value="FAD/NAD(P)-binding domain"/>
    <property type="match status" value="1"/>
</dbReference>
<keyword evidence="6" id="KW-1185">Reference proteome</keyword>
<organism evidence="5 6">
    <name type="scientific">Desulfacinum infernum DSM 9756</name>
    <dbReference type="NCBI Taxonomy" id="1121391"/>
    <lineage>
        <taxon>Bacteria</taxon>
        <taxon>Pseudomonadati</taxon>
        <taxon>Thermodesulfobacteriota</taxon>
        <taxon>Syntrophobacteria</taxon>
        <taxon>Syntrophobacterales</taxon>
        <taxon>Syntrophobacteraceae</taxon>
        <taxon>Desulfacinum</taxon>
    </lineage>
</organism>
<dbReference type="PANTHER" id="PTHR43106">
    <property type="entry name" value="DEHYDROGENASE-RELATED"/>
    <property type="match status" value="1"/>
</dbReference>
<name>A0A1M4X9U5_9BACT</name>
<dbReference type="Gene3D" id="3.50.50.60">
    <property type="entry name" value="FAD/NAD(P)-binding domain"/>
    <property type="match status" value="2"/>
</dbReference>
<evidence type="ECO:0000256" key="2">
    <source>
        <dbReference type="ARBA" id="ARBA00023002"/>
    </source>
</evidence>
<dbReference type="EMBL" id="FQVB01000008">
    <property type="protein sequence ID" value="SHE90259.1"/>
    <property type="molecule type" value="Genomic_DNA"/>
</dbReference>
<protein>
    <submittedName>
        <fullName evidence="5">Uncharacterized protein</fullName>
    </submittedName>
</protein>
<dbReference type="GO" id="GO:0016491">
    <property type="term" value="F:oxidoreductase activity"/>
    <property type="evidence" value="ECO:0007669"/>
    <property type="project" value="UniProtKB-KW"/>
</dbReference>
<gene>
    <name evidence="5" type="ORF">SAMN02745206_01025</name>
</gene>
<dbReference type="PRINTS" id="PR00368">
    <property type="entry name" value="FADPNR"/>
</dbReference>
<dbReference type="AlphaFoldDB" id="A0A1M4X9U5"/>
<dbReference type="InterPro" id="IPR049516">
    <property type="entry name" value="FAD-depend_C"/>
</dbReference>
<keyword evidence="2" id="KW-0560">Oxidoreductase</keyword>
<sequence>MDYKVVIIGAGPAGIFAALTLAEGGVGPVLVVEQGKDLDERRKGAKDVLCGWGGAGAFSDGKLTLSPEVGGFLGDFVGTQALEELLLEADRIYVRFGAPDRIYGEMTPEMEALADRARLADLELIPMRIRHIGTDNCLVVLDRLKKFLEKRVEIRTNCRAVKIFAEDGAARAVELSSGQVVRTRYVIAAPGRSGARWMKDQARALGLGSQASPVDIGVRVELPAVVFKDITDISYESKLIYYSKTFDDKVRTFCMNPYGEVVQEQNGDMLTVNGHSYAGKKTQNTNFALLVSSAFTEPFDDPIAYGRYIARLANLLGKGVIVQRLGDLLAGRRSTPERIARCLTRPTLRQAVPGDLSYVFPYRHLLGIVEMLQALDKIAPGTASRHTLLYGVEVKFYSHRIQVTPELETQVGNLFAVGDGAGITRGLLQASVSGMLAARAIVHREARSLRNEEQGVTD</sequence>
<dbReference type="PANTHER" id="PTHR43106:SF1">
    <property type="entry name" value="DEHYDROGENASE-RELATED"/>
    <property type="match status" value="1"/>
</dbReference>
<evidence type="ECO:0000313" key="5">
    <source>
        <dbReference type="EMBL" id="SHE90259.1"/>
    </source>
</evidence>
<evidence type="ECO:0000313" key="6">
    <source>
        <dbReference type="Proteomes" id="UP000184076"/>
    </source>
</evidence>
<accession>A0A1M4X9U5</accession>
<dbReference type="Pfam" id="PF21688">
    <property type="entry name" value="FAD-depend_C"/>
    <property type="match status" value="1"/>
</dbReference>
<dbReference type="PIRSF" id="PIRSF038984">
    <property type="entry name" value="FAD_binding_protein"/>
    <property type="match status" value="1"/>
</dbReference>
<dbReference type="Proteomes" id="UP000184076">
    <property type="component" value="Unassembled WGS sequence"/>
</dbReference>
<reference evidence="6" key="1">
    <citation type="submission" date="2016-11" db="EMBL/GenBank/DDBJ databases">
        <authorList>
            <person name="Varghese N."/>
            <person name="Submissions S."/>
        </authorList>
    </citation>
    <scope>NUCLEOTIDE SEQUENCE [LARGE SCALE GENOMIC DNA]</scope>
    <source>
        <strain evidence="6">DSM 9756</strain>
    </source>
</reference>
<evidence type="ECO:0000259" key="3">
    <source>
        <dbReference type="Pfam" id="PF00890"/>
    </source>
</evidence>
<evidence type="ECO:0000256" key="1">
    <source>
        <dbReference type="ARBA" id="ARBA00022630"/>
    </source>
</evidence>
<evidence type="ECO:0000259" key="4">
    <source>
        <dbReference type="Pfam" id="PF21688"/>
    </source>
</evidence>
<dbReference type="InterPro" id="IPR036188">
    <property type="entry name" value="FAD/NAD-bd_sf"/>
</dbReference>
<dbReference type="InterPro" id="IPR003953">
    <property type="entry name" value="FAD-dep_OxRdtase_2_FAD-bd"/>
</dbReference>